<feature type="region of interest" description="Disordered" evidence="1">
    <location>
        <begin position="1"/>
        <end position="92"/>
    </location>
</feature>
<evidence type="ECO:0000256" key="1">
    <source>
        <dbReference type="SAM" id="MobiDB-lite"/>
    </source>
</evidence>
<organism evidence="2">
    <name type="scientific">Panicum hallii</name>
    <dbReference type="NCBI Taxonomy" id="206008"/>
    <lineage>
        <taxon>Eukaryota</taxon>
        <taxon>Viridiplantae</taxon>
        <taxon>Streptophyta</taxon>
        <taxon>Embryophyta</taxon>
        <taxon>Tracheophyta</taxon>
        <taxon>Spermatophyta</taxon>
        <taxon>Magnoliopsida</taxon>
        <taxon>Liliopsida</taxon>
        <taxon>Poales</taxon>
        <taxon>Poaceae</taxon>
        <taxon>PACMAD clade</taxon>
        <taxon>Panicoideae</taxon>
        <taxon>Panicodae</taxon>
        <taxon>Paniceae</taxon>
        <taxon>Panicinae</taxon>
        <taxon>Panicum</taxon>
        <taxon>Panicum sect. Panicum</taxon>
    </lineage>
</organism>
<dbReference type="Gramene" id="PVH38570">
    <property type="protein sequence ID" value="PVH38570"/>
    <property type="gene ID" value="PAHAL_5G291200"/>
</dbReference>
<evidence type="ECO:0000313" key="2">
    <source>
        <dbReference type="EMBL" id="PVH38570.1"/>
    </source>
</evidence>
<reference evidence="2" key="1">
    <citation type="submission" date="2018-04" db="EMBL/GenBank/DDBJ databases">
        <title>WGS assembly of Panicum hallii.</title>
        <authorList>
            <person name="Lovell J."/>
            <person name="Jenkins J."/>
            <person name="Lowry D."/>
            <person name="Mamidi S."/>
            <person name="Sreedasyam A."/>
            <person name="Weng X."/>
            <person name="Barry K."/>
            <person name="Bonette J."/>
            <person name="Campitelli B."/>
            <person name="Daum C."/>
            <person name="Gordon S."/>
            <person name="Gould B."/>
            <person name="Lipzen A."/>
            <person name="Macqueen A."/>
            <person name="Palacio-Mejia J."/>
            <person name="Plott C."/>
            <person name="Shakirov E."/>
            <person name="Shu S."/>
            <person name="Yoshinaga Y."/>
            <person name="Zane M."/>
            <person name="Rokhsar D."/>
            <person name="Grimwood J."/>
            <person name="Schmutz J."/>
            <person name="Juenger T."/>
        </authorList>
    </citation>
    <scope>NUCLEOTIDE SEQUENCE [LARGE SCALE GENOMIC DNA]</scope>
    <source>
        <strain evidence="2">FIL2</strain>
    </source>
</reference>
<dbReference type="EMBL" id="CM008050">
    <property type="protein sequence ID" value="PVH38570.1"/>
    <property type="molecule type" value="Genomic_DNA"/>
</dbReference>
<dbReference type="Proteomes" id="UP000243499">
    <property type="component" value="Chromosome 5"/>
</dbReference>
<proteinExistence type="predicted"/>
<dbReference type="AlphaFoldDB" id="A0A2T8ILL8"/>
<accession>A0A2T8ILL8</accession>
<sequence>MEILEILSSSGQTPTRSLISPRSYLQPSAPPGPSLPRGPPWRDWRRGLLLPPRPVAHPGAGQRSSRGGQGQSSPRLGADLGGGTAGREPRLPPCRLTEELRAVFMVGRLVLVHTVSVCSTCLTMFQKNVVSVSYACRKINLDVAMLHMLYKHVASV</sequence>
<feature type="compositionally biased region" description="Pro residues" evidence="1">
    <location>
        <begin position="28"/>
        <end position="39"/>
    </location>
</feature>
<feature type="compositionally biased region" description="Polar residues" evidence="1">
    <location>
        <begin position="7"/>
        <end position="26"/>
    </location>
</feature>
<protein>
    <submittedName>
        <fullName evidence="2">Uncharacterized protein</fullName>
    </submittedName>
</protein>
<gene>
    <name evidence="2" type="ORF">PAHAL_5G291200</name>
</gene>
<name>A0A2T8ILL8_9POAL</name>